<organism evidence="1 2">
    <name type="scientific">Pseudoloma neurophilia</name>
    <dbReference type="NCBI Taxonomy" id="146866"/>
    <lineage>
        <taxon>Eukaryota</taxon>
        <taxon>Fungi</taxon>
        <taxon>Fungi incertae sedis</taxon>
        <taxon>Microsporidia</taxon>
        <taxon>Pseudoloma</taxon>
    </lineage>
</organism>
<dbReference type="EMBL" id="LGUB01000316">
    <property type="protein sequence ID" value="KRH93496.1"/>
    <property type="molecule type" value="Genomic_DNA"/>
</dbReference>
<dbReference type="InterPro" id="IPR043128">
    <property type="entry name" value="Rev_trsase/Diguanyl_cyclase"/>
</dbReference>
<dbReference type="Gene3D" id="3.30.70.270">
    <property type="match status" value="1"/>
</dbReference>
<sequence>MGFKNSPMIMQRTMNQIFDGIIGKNVMIYIEYIIIFDADINKQKKILKKLLEDLIKIILESIKQKYNFVRMK</sequence>
<reference evidence="1 2" key="1">
    <citation type="submission" date="2015-07" db="EMBL/GenBank/DDBJ databases">
        <title>The genome of Pseudoloma neurophilia, a relevant intracellular parasite of the zebrafish.</title>
        <authorList>
            <person name="Ndikumana S."/>
            <person name="Pelin A."/>
            <person name="Sanders J."/>
            <person name="Corradi N."/>
        </authorList>
    </citation>
    <scope>NUCLEOTIDE SEQUENCE [LARGE SCALE GENOMIC DNA]</scope>
    <source>
        <strain evidence="1 2">MK1</strain>
    </source>
</reference>
<evidence type="ECO:0000313" key="1">
    <source>
        <dbReference type="EMBL" id="KRH93496.1"/>
    </source>
</evidence>
<keyword evidence="2" id="KW-1185">Reference proteome</keyword>
<dbReference type="InterPro" id="IPR043502">
    <property type="entry name" value="DNA/RNA_pol_sf"/>
</dbReference>
<dbReference type="AlphaFoldDB" id="A0A0R0LWD3"/>
<dbReference type="SUPFAM" id="SSF56672">
    <property type="entry name" value="DNA/RNA polymerases"/>
    <property type="match status" value="1"/>
</dbReference>
<name>A0A0R0LWD3_9MICR</name>
<comment type="caution">
    <text evidence="1">The sequence shown here is derived from an EMBL/GenBank/DDBJ whole genome shotgun (WGS) entry which is preliminary data.</text>
</comment>
<dbReference type="VEuPathDB" id="MicrosporidiaDB:M153_8270002838"/>
<accession>A0A0R0LWD3</accession>
<proteinExistence type="predicted"/>
<dbReference type="Proteomes" id="UP000051530">
    <property type="component" value="Unassembled WGS sequence"/>
</dbReference>
<evidence type="ECO:0000313" key="2">
    <source>
        <dbReference type="Proteomes" id="UP000051530"/>
    </source>
</evidence>
<gene>
    <name evidence="1" type="ORF">M153_8270002838</name>
</gene>
<protein>
    <submittedName>
        <fullName evidence="1">Uncharacterized protein</fullName>
    </submittedName>
</protein>